<keyword evidence="2" id="KW-0067">ATP-binding</keyword>
<feature type="binding site" evidence="2">
    <location>
        <position position="705"/>
    </location>
    <ligand>
        <name>ATP</name>
        <dbReference type="ChEBI" id="CHEBI:30616"/>
    </ligand>
</feature>
<dbReference type="InterPro" id="IPR001245">
    <property type="entry name" value="Ser-Thr/Tyr_kinase_cat_dom"/>
</dbReference>
<dbReference type="Gene3D" id="3.30.200.20">
    <property type="entry name" value="Phosphorylase Kinase, domain 1"/>
    <property type="match status" value="1"/>
</dbReference>
<accession>A0A1X7TT16</accession>
<feature type="domain" description="Protein kinase" evidence="6">
    <location>
        <begin position="525"/>
        <end position="853"/>
    </location>
</feature>
<dbReference type="GO" id="GO:0007169">
    <property type="term" value="P:cell surface receptor protein tyrosine kinase signaling pathway"/>
    <property type="evidence" value="ECO:0007669"/>
    <property type="project" value="TreeGrafter"/>
</dbReference>
<dbReference type="PRINTS" id="PR00109">
    <property type="entry name" value="TYRKINASE"/>
</dbReference>
<keyword evidence="4" id="KW-0812">Transmembrane</keyword>
<feature type="compositionally biased region" description="Low complexity" evidence="3">
    <location>
        <begin position="414"/>
        <end position="431"/>
    </location>
</feature>
<organism evidence="7">
    <name type="scientific">Amphimedon queenslandica</name>
    <name type="common">Sponge</name>
    <dbReference type="NCBI Taxonomy" id="400682"/>
    <lineage>
        <taxon>Eukaryota</taxon>
        <taxon>Metazoa</taxon>
        <taxon>Porifera</taxon>
        <taxon>Demospongiae</taxon>
        <taxon>Heteroscleromorpha</taxon>
        <taxon>Haplosclerida</taxon>
        <taxon>Niphatidae</taxon>
        <taxon>Amphimedon</taxon>
    </lineage>
</organism>
<evidence type="ECO:0000313" key="7">
    <source>
        <dbReference type="EnsemblMetazoa" id="Aqu2.1.18289_001"/>
    </source>
</evidence>
<feature type="signal peptide" evidence="5">
    <location>
        <begin position="1"/>
        <end position="23"/>
    </location>
</feature>
<dbReference type="eggNOG" id="KOG0196">
    <property type="taxonomic scope" value="Eukaryota"/>
</dbReference>
<feature type="transmembrane region" description="Helical" evidence="4">
    <location>
        <begin position="893"/>
        <end position="910"/>
    </location>
</feature>
<evidence type="ECO:0000259" key="6">
    <source>
        <dbReference type="PROSITE" id="PS50011"/>
    </source>
</evidence>
<dbReference type="PROSITE" id="PS50011">
    <property type="entry name" value="PROTEIN_KINASE_DOM"/>
    <property type="match status" value="1"/>
</dbReference>
<keyword evidence="4" id="KW-0472">Membrane</keyword>
<protein>
    <recommendedName>
        <fullName evidence="6">Protein kinase domain-containing protein</fullName>
    </recommendedName>
</protein>
<dbReference type="eggNOG" id="KOG4257">
    <property type="taxonomic scope" value="Eukaryota"/>
</dbReference>
<dbReference type="InterPro" id="IPR011009">
    <property type="entry name" value="Kinase-like_dom_sf"/>
</dbReference>
<dbReference type="OrthoDB" id="10261027at2759"/>
<dbReference type="PANTHER" id="PTHR24416">
    <property type="entry name" value="TYROSINE-PROTEIN KINASE RECEPTOR"/>
    <property type="match status" value="1"/>
</dbReference>
<proteinExistence type="predicted"/>
<feature type="region of interest" description="Disordered" evidence="3">
    <location>
        <begin position="414"/>
        <end position="436"/>
    </location>
</feature>
<feature type="chain" id="PRO_5013367409" description="Protein kinase domain-containing protein" evidence="5">
    <location>
        <begin position="24"/>
        <end position="1438"/>
    </location>
</feature>
<evidence type="ECO:0000256" key="3">
    <source>
        <dbReference type="SAM" id="MobiDB-lite"/>
    </source>
</evidence>
<dbReference type="PROSITE" id="PS00107">
    <property type="entry name" value="PROTEIN_KINASE_ATP"/>
    <property type="match status" value="1"/>
</dbReference>
<dbReference type="SUPFAM" id="SSF56112">
    <property type="entry name" value="Protein kinase-like (PK-like)"/>
    <property type="match status" value="1"/>
</dbReference>
<comment type="subcellular location">
    <subcellularLocation>
        <location evidence="1">Membrane</location>
        <topology evidence="1">Single-pass membrane protein</topology>
    </subcellularLocation>
</comment>
<keyword evidence="5" id="KW-0732">Signal</keyword>
<dbReference type="PANTHER" id="PTHR24416:SF539">
    <property type="entry name" value="RECEPTOR PROTEIN-TYROSINE KINASE"/>
    <property type="match status" value="1"/>
</dbReference>
<dbReference type="GO" id="GO:0043235">
    <property type="term" value="C:receptor complex"/>
    <property type="evidence" value="ECO:0007669"/>
    <property type="project" value="TreeGrafter"/>
</dbReference>
<dbReference type="GO" id="GO:0005886">
    <property type="term" value="C:plasma membrane"/>
    <property type="evidence" value="ECO:0007669"/>
    <property type="project" value="TreeGrafter"/>
</dbReference>
<reference evidence="7" key="1">
    <citation type="submission" date="2017-05" db="UniProtKB">
        <authorList>
            <consortium name="EnsemblMetazoa"/>
        </authorList>
    </citation>
    <scope>IDENTIFICATION</scope>
</reference>
<evidence type="ECO:0000256" key="4">
    <source>
        <dbReference type="SAM" id="Phobius"/>
    </source>
</evidence>
<keyword evidence="2" id="KW-0547">Nucleotide-binding</keyword>
<sequence length="1438" mass="157829">MAGSSALSLAVLILLLLVASNEGATGGGVCTEGFMDLSLLVAKAATPVGSLADNTLAESNERRWIIRQNTFSCSSVSVTEVLLGVDVRSEYGNRNKYPSIEIWQYDSVWPQNYQKIETISIVLSPDNVTTNGLYRYVLPTPFNVSGSNYDAYRLGVYQPEDDSSVVRLYRAITGSGVSIGTVRANSISDTNIILFGGNREIDFAQTINVFMIHIKTSPPNCFQNFFFESEINTNSLSITNIISVSDTRAFPDIQFTCNGIITNWIIGITQNQDTSKHYPNIYLKRSSKLIHVLTVDDSAATSSNGNVYNFTSDIEVQYGDILVINVATNSNPMYYQQYNGPLNYELDSSNGLIPLEHNDYPLISVIIIPSTAIATILQPSSTVMTHSNIPTSLRDITLLSTTNSLLTTASVNLNSPSPSSSITDSSVTRSSGPTVGNTGGGNSASVIAAVITIVLVLLITSIIVILVLIVIAYKRRNKATCIPEGRDAFLASSIYSDVTPNEKGENEIHNICNPNYQAKGAADVYEVPMPLMKGIEAVYGDATLYSDTMTDVSNPNYEDPNERSSAPLLYEEPIATLTKKQNDTEFSNELYGLLEEATLYVPTALERSGEQSEEIYSALIHEQHSSANSRLDHTGGNAFFIEDTEYWEPDSNTDGIYQQLSDRKYREIIRHQIKVADYLGSGQFGTVNKGVWTTPTARSVSVAIKTLNDKTSEDERVKFLQEAAIMVWSQIADFGMSRDLQDESYYISQTKKVPLKWTAPEALHYKKYSSASDVWSYGAVMYEIWSLGHKPFENSTNQEYVRLVDSGYRLPPPPGCPKPMYKLMIQCWNPDTYNRPSFSDISSSLSSPNKQLLMINKENPVTVLGGALETSHSLYTDLQCMYKNLLTPRLTQAMAHSLSLSLAVLMILLLNEAATGGGGVCTEGFMDLSLLVAESAPATPSTVNPFANSNFARRWVIGGGNSFSCTSATVTEVLFGVDIRSEYGNRNKYPSVDIWQYDGSSSYQSSVTIPIVLSPDNVTANGLYRFILPTPFSVNGSNYNTYRLGVYQPEDDSSVVRLYNATTSSTETVGRIRADSISESNIRTSGWGREIDFYTGVTSIFMVHLKTDPPNCFQNVFTETEINTNSLSVTNIIPVNDTRAFPDIQFTCNGIITNWIIGITQNQDTSKLYPNIYLKRSSELIHALTVDASAATSSNGNVYNFTSDIEVQHGDILVINVTINSNPMYYQQYNGPLNYELDSSNGLIPLEHNDYPLISVMIKQFPSVNEFSSTTITMLPGHSTSLPYTTLSSSTNTLLSSVSSSSSSIVTITSSPTLSITESITTPLSNIKSSHLVLSTGSISTTEVSRTQNTVSEGNPTSEVFVTSSSSAVTTTSLNTVSMENDIYNNPAYGINIVMTQSINEEPIVYDEPKTMNNEQEVIVMPAHKETCTQQKEEELCI</sequence>
<evidence type="ECO:0000256" key="1">
    <source>
        <dbReference type="ARBA" id="ARBA00004167"/>
    </source>
</evidence>
<dbReference type="InParanoid" id="A0A1X7TT16"/>
<dbReference type="GO" id="GO:0004714">
    <property type="term" value="F:transmembrane receptor protein tyrosine kinase activity"/>
    <property type="evidence" value="ECO:0007669"/>
    <property type="project" value="TreeGrafter"/>
</dbReference>
<evidence type="ECO:0000256" key="2">
    <source>
        <dbReference type="PROSITE-ProRule" id="PRU10141"/>
    </source>
</evidence>
<dbReference type="Pfam" id="PF07714">
    <property type="entry name" value="PK_Tyr_Ser-Thr"/>
    <property type="match status" value="2"/>
</dbReference>
<dbReference type="EnsemblMetazoa" id="Aqu2.1.18289_001">
    <property type="protein sequence ID" value="Aqu2.1.18289_001"/>
    <property type="gene ID" value="Aqu2.1.18289"/>
</dbReference>
<name>A0A1X7TT16_AMPQE</name>
<feature type="transmembrane region" description="Helical" evidence="4">
    <location>
        <begin position="446"/>
        <end position="473"/>
    </location>
</feature>
<dbReference type="InterPro" id="IPR050122">
    <property type="entry name" value="RTK"/>
</dbReference>
<dbReference type="InterPro" id="IPR017441">
    <property type="entry name" value="Protein_kinase_ATP_BS"/>
</dbReference>
<evidence type="ECO:0000256" key="5">
    <source>
        <dbReference type="SAM" id="SignalP"/>
    </source>
</evidence>
<dbReference type="Gene3D" id="1.10.510.10">
    <property type="entry name" value="Transferase(Phosphotransferase) domain 1"/>
    <property type="match status" value="1"/>
</dbReference>
<dbReference type="STRING" id="400682.A0A1X7TT16"/>
<dbReference type="GO" id="GO:0005524">
    <property type="term" value="F:ATP binding"/>
    <property type="evidence" value="ECO:0007669"/>
    <property type="project" value="UniProtKB-UniRule"/>
</dbReference>
<dbReference type="InterPro" id="IPR000719">
    <property type="entry name" value="Prot_kinase_dom"/>
</dbReference>
<keyword evidence="4" id="KW-1133">Transmembrane helix</keyword>